<dbReference type="GO" id="GO:0016020">
    <property type="term" value="C:membrane"/>
    <property type="evidence" value="ECO:0007669"/>
    <property type="project" value="InterPro"/>
</dbReference>
<dbReference type="EMBL" id="VSSQ01106854">
    <property type="protein sequence ID" value="MPN46296.1"/>
    <property type="molecule type" value="Genomic_DNA"/>
</dbReference>
<dbReference type="Pfam" id="PF00892">
    <property type="entry name" value="EamA"/>
    <property type="match status" value="1"/>
</dbReference>
<name>A0A645I5X8_9ZZZZ</name>
<gene>
    <name evidence="3" type="ORF">SDC9_193882</name>
</gene>
<keyword evidence="1" id="KW-1133">Transmembrane helix</keyword>
<dbReference type="InterPro" id="IPR037185">
    <property type="entry name" value="EmrE-like"/>
</dbReference>
<feature type="transmembrane region" description="Helical" evidence="1">
    <location>
        <begin position="52"/>
        <end position="70"/>
    </location>
</feature>
<proteinExistence type="predicted"/>
<feature type="transmembrane region" description="Helical" evidence="1">
    <location>
        <begin position="29"/>
        <end position="45"/>
    </location>
</feature>
<evidence type="ECO:0000256" key="1">
    <source>
        <dbReference type="SAM" id="Phobius"/>
    </source>
</evidence>
<organism evidence="3">
    <name type="scientific">bioreactor metagenome</name>
    <dbReference type="NCBI Taxonomy" id="1076179"/>
    <lineage>
        <taxon>unclassified sequences</taxon>
        <taxon>metagenomes</taxon>
        <taxon>ecological metagenomes</taxon>
    </lineage>
</organism>
<protein>
    <recommendedName>
        <fullName evidence="2">EamA domain-containing protein</fullName>
    </recommendedName>
</protein>
<reference evidence="3" key="1">
    <citation type="submission" date="2019-08" db="EMBL/GenBank/DDBJ databases">
        <authorList>
            <person name="Kucharzyk K."/>
            <person name="Murdoch R.W."/>
            <person name="Higgins S."/>
            <person name="Loffler F."/>
        </authorList>
    </citation>
    <scope>NUCLEOTIDE SEQUENCE</scope>
</reference>
<evidence type="ECO:0000313" key="3">
    <source>
        <dbReference type="EMBL" id="MPN46296.1"/>
    </source>
</evidence>
<dbReference type="SUPFAM" id="SSF103481">
    <property type="entry name" value="Multidrug resistance efflux transporter EmrE"/>
    <property type="match status" value="1"/>
</dbReference>
<accession>A0A645I5X8</accession>
<keyword evidence="1" id="KW-0472">Membrane</keyword>
<feature type="domain" description="EamA" evidence="2">
    <location>
        <begin position="2"/>
        <end position="66"/>
    </location>
</feature>
<dbReference type="Gene3D" id="1.10.3730.20">
    <property type="match status" value="1"/>
</dbReference>
<dbReference type="AlphaFoldDB" id="A0A645I5X8"/>
<comment type="caution">
    <text evidence="3">The sequence shown here is derived from an EMBL/GenBank/DDBJ whole genome shotgun (WGS) entry which is preliminary data.</text>
</comment>
<evidence type="ECO:0000259" key="2">
    <source>
        <dbReference type="Pfam" id="PF00892"/>
    </source>
</evidence>
<sequence>MLAIFASVLAFVLFAGVVRKIGVAKTNVFVNLIPVFTAIFSYLIFKQYLSYNQWIGIAIVVSGLFVSQMTRKKKKQVKIEEIMKVTEY</sequence>
<dbReference type="InterPro" id="IPR000620">
    <property type="entry name" value="EamA_dom"/>
</dbReference>
<keyword evidence="1" id="KW-0812">Transmembrane</keyword>